<keyword evidence="4 8" id="KW-0547">Nucleotide-binding</keyword>
<evidence type="ECO:0000256" key="1">
    <source>
        <dbReference type="ARBA" id="ARBA00022490"/>
    </source>
</evidence>
<dbReference type="GO" id="GO:0061603">
    <property type="term" value="F:molybdenum cofactor guanylyltransferase activity"/>
    <property type="evidence" value="ECO:0007669"/>
    <property type="project" value="UniProtKB-EC"/>
</dbReference>
<gene>
    <name evidence="8" type="primary">mobA</name>
    <name evidence="10" type="ORF">CKO40_11390</name>
</gene>
<reference evidence="10" key="2">
    <citation type="journal article" date="2020" name="Microorganisms">
        <title>Osmotic Adaptation and Compatible Solute Biosynthesis of Phototrophic Bacteria as Revealed from Genome Analyses.</title>
        <authorList>
            <person name="Imhoff J.F."/>
            <person name="Rahn T."/>
            <person name="Kunzel S."/>
            <person name="Keller A."/>
            <person name="Neulinger S.C."/>
        </authorList>
    </citation>
    <scope>NUCLEOTIDE SEQUENCE</scope>
    <source>
        <strain evidence="10">DSM 11080</strain>
    </source>
</reference>
<comment type="subcellular location">
    <subcellularLocation>
        <location evidence="8">Cytoplasm</location>
    </subcellularLocation>
</comment>
<dbReference type="InterPro" id="IPR029044">
    <property type="entry name" value="Nucleotide-diphossugar_trans"/>
</dbReference>
<feature type="binding site" evidence="8">
    <location>
        <position position="76"/>
    </location>
    <ligand>
        <name>GTP</name>
        <dbReference type="ChEBI" id="CHEBI:37565"/>
    </ligand>
</feature>
<organism evidence="10 11">
    <name type="scientific">Halochromatium glycolicum</name>
    <dbReference type="NCBI Taxonomy" id="85075"/>
    <lineage>
        <taxon>Bacteria</taxon>
        <taxon>Pseudomonadati</taxon>
        <taxon>Pseudomonadota</taxon>
        <taxon>Gammaproteobacteria</taxon>
        <taxon>Chromatiales</taxon>
        <taxon>Chromatiaceae</taxon>
        <taxon>Halochromatium</taxon>
    </lineage>
</organism>
<protein>
    <recommendedName>
        <fullName evidence="8">Molybdenum cofactor guanylyltransferase</fullName>
        <shortName evidence="8">MoCo guanylyltransferase</shortName>
        <ecNumber evidence="8">2.7.7.77</ecNumber>
    </recommendedName>
    <alternativeName>
        <fullName evidence="8">GTP:molybdopterin guanylyltransferase</fullName>
    </alternativeName>
    <alternativeName>
        <fullName evidence="8">Mo-MPT guanylyltransferase</fullName>
    </alternativeName>
    <alternativeName>
        <fullName evidence="8">Molybdopterin guanylyltransferase</fullName>
    </alternativeName>
    <alternativeName>
        <fullName evidence="8">Molybdopterin-guanine dinucleotide synthase</fullName>
        <shortName evidence="8">MGD synthase</shortName>
    </alternativeName>
</protein>
<comment type="catalytic activity">
    <reaction evidence="8">
        <text>Mo-molybdopterin + GTP + H(+) = Mo-molybdopterin guanine dinucleotide + diphosphate</text>
        <dbReference type="Rhea" id="RHEA:34243"/>
        <dbReference type="ChEBI" id="CHEBI:15378"/>
        <dbReference type="ChEBI" id="CHEBI:33019"/>
        <dbReference type="ChEBI" id="CHEBI:37565"/>
        <dbReference type="ChEBI" id="CHEBI:71302"/>
        <dbReference type="ChEBI" id="CHEBI:71310"/>
        <dbReference type="EC" id="2.7.7.77"/>
    </reaction>
</comment>
<evidence type="ECO:0000259" key="9">
    <source>
        <dbReference type="Pfam" id="PF12804"/>
    </source>
</evidence>
<reference evidence="10" key="1">
    <citation type="submission" date="2017-08" db="EMBL/GenBank/DDBJ databases">
        <authorList>
            <person name="Imhoff J.F."/>
            <person name="Rahn T."/>
            <person name="Kuenzel S."/>
            <person name="Neulinger S.C."/>
        </authorList>
    </citation>
    <scope>NUCLEOTIDE SEQUENCE</scope>
    <source>
        <strain evidence="10">DSM 11080</strain>
    </source>
</reference>
<evidence type="ECO:0000256" key="6">
    <source>
        <dbReference type="ARBA" id="ARBA00023134"/>
    </source>
</evidence>
<dbReference type="SUPFAM" id="SSF53448">
    <property type="entry name" value="Nucleotide-diphospho-sugar transferases"/>
    <property type="match status" value="1"/>
</dbReference>
<dbReference type="PANTHER" id="PTHR19136">
    <property type="entry name" value="MOLYBDENUM COFACTOR GUANYLYLTRANSFERASE"/>
    <property type="match status" value="1"/>
</dbReference>
<keyword evidence="3 8" id="KW-0479">Metal-binding</keyword>
<dbReference type="GO" id="GO:1902758">
    <property type="term" value="P:bis(molybdopterin guanine dinucleotide)molybdenum biosynthetic process"/>
    <property type="evidence" value="ECO:0007669"/>
    <property type="project" value="TreeGrafter"/>
</dbReference>
<dbReference type="GO" id="GO:0005737">
    <property type="term" value="C:cytoplasm"/>
    <property type="evidence" value="ECO:0007669"/>
    <property type="project" value="UniProtKB-SubCell"/>
</dbReference>
<feature type="binding site" evidence="8">
    <location>
        <position position="106"/>
    </location>
    <ligand>
        <name>Mg(2+)</name>
        <dbReference type="ChEBI" id="CHEBI:18420"/>
    </ligand>
</feature>
<dbReference type="Gene3D" id="3.90.550.10">
    <property type="entry name" value="Spore Coat Polysaccharide Biosynthesis Protein SpsA, Chain A"/>
    <property type="match status" value="1"/>
</dbReference>
<sequence>MTITPEPTPEQITGLILAGGAGRRMGGADKGLIEIAGKPLVQWVADALRPQTTSLLISANRNLEHYRALGYPLVTDRLADFQGPLAGIAAALERAPTPWLLCSPCDTPLLPSDLGARLATAVIEQQTQIAIAADAHRRHPLHALIPCAARDELQDYLARGGRSVFGWLEHHTVAITRCDDPPSAFSNLNRPEQAATIRSQLQRRSARR</sequence>
<dbReference type="InterPro" id="IPR025877">
    <property type="entry name" value="MobA-like_NTP_Trfase"/>
</dbReference>
<dbReference type="CDD" id="cd02503">
    <property type="entry name" value="MobA"/>
    <property type="match status" value="1"/>
</dbReference>
<dbReference type="HAMAP" id="MF_00316">
    <property type="entry name" value="MobA"/>
    <property type="match status" value="1"/>
</dbReference>
<evidence type="ECO:0000313" key="11">
    <source>
        <dbReference type="Proteomes" id="UP001296776"/>
    </source>
</evidence>
<comment type="caution">
    <text evidence="8">Lacks conserved residue(s) required for the propagation of feature annotation.</text>
</comment>
<dbReference type="NCBIfam" id="TIGR02665">
    <property type="entry name" value="molyb_mobA"/>
    <property type="match status" value="1"/>
</dbReference>
<dbReference type="EC" id="2.7.7.77" evidence="8"/>
<accession>A0AAJ0U4G5</accession>
<keyword evidence="7 8" id="KW-0501">Molybdenum cofactor biosynthesis</keyword>
<evidence type="ECO:0000256" key="7">
    <source>
        <dbReference type="ARBA" id="ARBA00023150"/>
    </source>
</evidence>
<keyword evidence="11" id="KW-1185">Reference proteome</keyword>
<name>A0AAJ0U4G5_9GAMM</name>
<evidence type="ECO:0000256" key="4">
    <source>
        <dbReference type="ARBA" id="ARBA00022741"/>
    </source>
</evidence>
<comment type="cofactor">
    <cofactor evidence="8">
        <name>Mg(2+)</name>
        <dbReference type="ChEBI" id="CHEBI:18420"/>
    </cofactor>
</comment>
<evidence type="ECO:0000256" key="2">
    <source>
        <dbReference type="ARBA" id="ARBA00022679"/>
    </source>
</evidence>
<dbReference type="RefSeq" id="WP_200346338.1">
    <property type="nucleotide sequence ID" value="NZ_NRSJ01000018.1"/>
</dbReference>
<keyword evidence="1 8" id="KW-0963">Cytoplasm</keyword>
<keyword evidence="6 8" id="KW-0342">GTP-binding</keyword>
<dbReference type="Proteomes" id="UP001296776">
    <property type="component" value="Unassembled WGS sequence"/>
</dbReference>
<dbReference type="InterPro" id="IPR013482">
    <property type="entry name" value="Molybde_CF_guanTrfase"/>
</dbReference>
<dbReference type="GO" id="GO:0005525">
    <property type="term" value="F:GTP binding"/>
    <property type="evidence" value="ECO:0007669"/>
    <property type="project" value="UniProtKB-UniRule"/>
</dbReference>
<feature type="binding site" evidence="8">
    <location>
        <begin position="17"/>
        <end position="19"/>
    </location>
    <ligand>
        <name>GTP</name>
        <dbReference type="ChEBI" id="CHEBI:37565"/>
    </ligand>
</feature>
<keyword evidence="2 8" id="KW-0808">Transferase</keyword>
<evidence type="ECO:0000256" key="5">
    <source>
        <dbReference type="ARBA" id="ARBA00022842"/>
    </source>
</evidence>
<feature type="binding site" evidence="8">
    <location>
        <position position="30"/>
    </location>
    <ligand>
        <name>GTP</name>
        <dbReference type="ChEBI" id="CHEBI:37565"/>
    </ligand>
</feature>
<keyword evidence="5 8" id="KW-0460">Magnesium</keyword>
<evidence type="ECO:0000256" key="8">
    <source>
        <dbReference type="HAMAP-Rule" id="MF_00316"/>
    </source>
</evidence>
<comment type="similarity">
    <text evidence="8">Belongs to the MobA family.</text>
</comment>
<dbReference type="AlphaFoldDB" id="A0AAJ0U4G5"/>
<comment type="subunit">
    <text evidence="8">Monomer.</text>
</comment>
<evidence type="ECO:0000256" key="3">
    <source>
        <dbReference type="ARBA" id="ARBA00022723"/>
    </source>
</evidence>
<dbReference type="PANTHER" id="PTHR19136:SF81">
    <property type="entry name" value="MOLYBDENUM COFACTOR GUANYLYLTRANSFERASE"/>
    <property type="match status" value="1"/>
</dbReference>
<comment type="caution">
    <text evidence="10">The sequence shown here is derived from an EMBL/GenBank/DDBJ whole genome shotgun (WGS) entry which is preliminary data.</text>
</comment>
<dbReference type="Pfam" id="PF12804">
    <property type="entry name" value="NTP_transf_3"/>
    <property type="match status" value="1"/>
</dbReference>
<feature type="binding site" evidence="8">
    <location>
        <position position="106"/>
    </location>
    <ligand>
        <name>GTP</name>
        <dbReference type="ChEBI" id="CHEBI:37565"/>
    </ligand>
</feature>
<dbReference type="GO" id="GO:0046872">
    <property type="term" value="F:metal ion binding"/>
    <property type="evidence" value="ECO:0007669"/>
    <property type="project" value="UniProtKB-KW"/>
</dbReference>
<proteinExistence type="inferred from homology"/>
<comment type="domain">
    <text evidence="8">The N-terminal domain determines nucleotide recognition and specific binding, while the C-terminal domain determines the specific binding to the target protein.</text>
</comment>
<dbReference type="EMBL" id="NRSJ01000018">
    <property type="protein sequence ID" value="MBK1705128.1"/>
    <property type="molecule type" value="Genomic_DNA"/>
</dbReference>
<comment type="function">
    <text evidence="8">Transfers a GMP moiety from GTP to Mo-molybdopterin (Mo-MPT) cofactor (Moco or molybdenum cofactor) to form Mo-molybdopterin guanine dinucleotide (Mo-MGD) cofactor.</text>
</comment>
<feature type="domain" description="MobA-like NTP transferase" evidence="9">
    <location>
        <begin position="14"/>
        <end position="168"/>
    </location>
</feature>
<evidence type="ECO:0000313" key="10">
    <source>
        <dbReference type="EMBL" id="MBK1705128.1"/>
    </source>
</evidence>